<dbReference type="SUPFAM" id="SSF75005">
    <property type="entry name" value="Arabinanase/levansucrase/invertase"/>
    <property type="match status" value="1"/>
</dbReference>
<dbReference type="Pfam" id="PF00251">
    <property type="entry name" value="Glyco_hydro_32N"/>
    <property type="match status" value="1"/>
</dbReference>
<comment type="function">
    <text evidence="9">Enables the bacterium to metabolize sucrose as a sole carbon source.</text>
</comment>
<comment type="caution">
    <text evidence="12">The sequence shown here is derived from an EMBL/GenBank/DDBJ whole genome shotgun (WGS) entry which is preliminary data.</text>
</comment>
<reference evidence="12 13" key="1">
    <citation type="submission" date="2022-12" db="EMBL/GenBank/DDBJ databases">
        <title>Draft genome sequence of Paenibacillus sp. dW9.</title>
        <authorList>
            <person name="Choi E.-W."/>
            <person name="Kim D.-U."/>
        </authorList>
    </citation>
    <scope>NUCLEOTIDE SEQUENCE [LARGE SCALE GENOMIC DNA]</scope>
    <source>
        <strain evidence="13">dW9</strain>
    </source>
</reference>
<keyword evidence="13" id="KW-1185">Reference proteome</keyword>
<evidence type="ECO:0000313" key="13">
    <source>
        <dbReference type="Proteomes" id="UP001527882"/>
    </source>
</evidence>
<name>A0ABT4QBC2_9BACL</name>
<dbReference type="PANTHER" id="PTHR43101">
    <property type="entry name" value="BETA-FRUCTOSIDASE"/>
    <property type="match status" value="1"/>
</dbReference>
<dbReference type="EC" id="3.2.1.26" evidence="3 8"/>
<dbReference type="SMART" id="SM00640">
    <property type="entry name" value="Glyco_32"/>
    <property type="match status" value="1"/>
</dbReference>
<dbReference type="Pfam" id="PF08244">
    <property type="entry name" value="Glyco_hydro_32C"/>
    <property type="match status" value="1"/>
</dbReference>
<dbReference type="EMBL" id="JAQAGZ010000011">
    <property type="protein sequence ID" value="MCZ8514187.1"/>
    <property type="molecule type" value="Genomic_DNA"/>
</dbReference>
<comment type="pathway">
    <text evidence="1 9">Glycan biosynthesis; sucrose metabolism.</text>
</comment>
<dbReference type="Gene3D" id="2.60.120.560">
    <property type="entry name" value="Exo-inulinase, domain 1"/>
    <property type="match status" value="1"/>
</dbReference>
<evidence type="ECO:0000259" key="11">
    <source>
        <dbReference type="Pfam" id="PF08244"/>
    </source>
</evidence>
<evidence type="ECO:0000256" key="5">
    <source>
        <dbReference type="ARBA" id="ARBA00022801"/>
    </source>
</evidence>
<dbReference type="NCBIfam" id="TIGR01322">
    <property type="entry name" value="scrB_fam"/>
    <property type="match status" value="1"/>
</dbReference>
<comment type="catalytic activity">
    <reaction evidence="8">
        <text>Hydrolysis of terminal non-reducing beta-D-fructofuranoside residues in beta-D-fructofuranosides.</text>
        <dbReference type="EC" id="3.2.1.26"/>
    </reaction>
</comment>
<dbReference type="InterPro" id="IPR006232">
    <property type="entry name" value="Suc6P_hydrolase"/>
</dbReference>
<evidence type="ECO:0000256" key="6">
    <source>
        <dbReference type="ARBA" id="ARBA00023295"/>
    </source>
</evidence>
<evidence type="ECO:0000256" key="1">
    <source>
        <dbReference type="ARBA" id="ARBA00004914"/>
    </source>
</evidence>
<comment type="similarity">
    <text evidence="2 8">Belongs to the glycosyl hydrolase 32 family.</text>
</comment>
<dbReference type="InterPro" id="IPR023296">
    <property type="entry name" value="Glyco_hydro_beta-prop_sf"/>
</dbReference>
<dbReference type="InterPro" id="IPR013320">
    <property type="entry name" value="ConA-like_dom_sf"/>
</dbReference>
<protein>
    <recommendedName>
        <fullName evidence="4 8">Sucrose-6-phosphate hydrolase</fullName>
        <ecNumber evidence="3 8">3.2.1.26</ecNumber>
    </recommendedName>
    <alternativeName>
        <fullName evidence="7 9">Invertase</fullName>
    </alternativeName>
</protein>
<evidence type="ECO:0000256" key="3">
    <source>
        <dbReference type="ARBA" id="ARBA00012758"/>
    </source>
</evidence>
<sequence length="484" mass="55304">MYTKESADRFIEENKHLLRQDYRLQYHLMAEYGWMNDPNGFIHYGGMYHLFYQHYPYEPYWGPMHWGHAVSRDLIRWDYLPVALAPGEGFDKDGCFSGSAIEHEGRLVLMYTGHTVTGPDKDRDYKQAQGLAVSEDGVRFDKWVGNPVIRYDQIPDGVSRKDFRDPKVFRRDGHYYTVLGSNDGRGRGLVLLYRSDDLTEWEFVSIAAMSDGTLGDNWECPDLLPLGGRDVLILSPQRVPSQGNNYRNLHSTTSMIGKLDLESGKFSYDHYCPVDYGFDFYAPQTASDPWGRRIVIGWMDMWENEMPTQRGHGWAGAMTLPREILQDGDRLIYRPVGEIVAYRRNPHKAYDVDVEGERVMKVSGDSYELKVVFDAGDALEFGLKLRTGGDEETVLSYRPEHSLFRFNRDRSGIGPGGERRASVELEGGKLALRIFVDRSSVEVFIGRGEKVMTGRIYPGERSLGIKAYAVGACRIESFEKWDIG</sequence>
<evidence type="ECO:0000256" key="4">
    <source>
        <dbReference type="ARBA" id="ARBA00019623"/>
    </source>
</evidence>
<dbReference type="Gene3D" id="2.115.10.20">
    <property type="entry name" value="Glycosyl hydrolase domain, family 43"/>
    <property type="match status" value="1"/>
</dbReference>
<feature type="domain" description="Glycosyl hydrolase family 32 N-terminal" evidence="10">
    <location>
        <begin position="27"/>
        <end position="335"/>
    </location>
</feature>
<keyword evidence="6 8" id="KW-0326">Glycosidase</keyword>
<evidence type="ECO:0000256" key="8">
    <source>
        <dbReference type="RuleBase" id="RU362110"/>
    </source>
</evidence>
<evidence type="ECO:0000256" key="2">
    <source>
        <dbReference type="ARBA" id="ARBA00009902"/>
    </source>
</evidence>
<keyword evidence="5 8" id="KW-0378">Hydrolase</keyword>
<dbReference type="GO" id="GO:0016787">
    <property type="term" value="F:hydrolase activity"/>
    <property type="evidence" value="ECO:0007669"/>
    <property type="project" value="UniProtKB-KW"/>
</dbReference>
<dbReference type="InterPro" id="IPR051214">
    <property type="entry name" value="GH32_Enzymes"/>
</dbReference>
<dbReference type="InterPro" id="IPR001362">
    <property type="entry name" value="Glyco_hydro_32"/>
</dbReference>
<evidence type="ECO:0000256" key="9">
    <source>
        <dbReference type="RuleBase" id="RU365015"/>
    </source>
</evidence>
<evidence type="ECO:0000259" key="10">
    <source>
        <dbReference type="Pfam" id="PF00251"/>
    </source>
</evidence>
<dbReference type="CDD" id="cd08996">
    <property type="entry name" value="GH32_FFase"/>
    <property type="match status" value="1"/>
</dbReference>
<evidence type="ECO:0000313" key="12">
    <source>
        <dbReference type="EMBL" id="MCZ8514187.1"/>
    </source>
</evidence>
<dbReference type="InterPro" id="IPR013148">
    <property type="entry name" value="Glyco_hydro_32_N"/>
</dbReference>
<feature type="domain" description="Glycosyl hydrolase family 32 C-terminal" evidence="11">
    <location>
        <begin position="338"/>
        <end position="481"/>
    </location>
</feature>
<dbReference type="Proteomes" id="UP001527882">
    <property type="component" value="Unassembled WGS sequence"/>
</dbReference>
<evidence type="ECO:0000256" key="7">
    <source>
        <dbReference type="ARBA" id="ARBA00033367"/>
    </source>
</evidence>
<dbReference type="RefSeq" id="WP_269882900.1">
    <property type="nucleotide sequence ID" value="NZ_JAQAGZ010000011.1"/>
</dbReference>
<proteinExistence type="inferred from homology"/>
<keyword evidence="9" id="KW-0963">Cytoplasm</keyword>
<dbReference type="PANTHER" id="PTHR43101:SF1">
    <property type="entry name" value="BETA-FRUCTOSIDASE"/>
    <property type="match status" value="1"/>
</dbReference>
<dbReference type="SUPFAM" id="SSF49899">
    <property type="entry name" value="Concanavalin A-like lectins/glucanases"/>
    <property type="match status" value="1"/>
</dbReference>
<dbReference type="InterPro" id="IPR013189">
    <property type="entry name" value="Glyco_hydro_32_C"/>
</dbReference>
<organism evidence="12 13">
    <name type="scientific">Paenibacillus gyeongsangnamensis</name>
    <dbReference type="NCBI Taxonomy" id="3388067"/>
    <lineage>
        <taxon>Bacteria</taxon>
        <taxon>Bacillati</taxon>
        <taxon>Bacillota</taxon>
        <taxon>Bacilli</taxon>
        <taxon>Bacillales</taxon>
        <taxon>Paenibacillaceae</taxon>
        <taxon>Paenibacillus</taxon>
    </lineage>
</organism>
<comment type="subcellular location">
    <subcellularLocation>
        <location evidence="9">Cytoplasm</location>
    </subcellularLocation>
</comment>
<accession>A0ABT4QBC2</accession>
<keyword evidence="9" id="KW-0119">Carbohydrate metabolism</keyword>
<gene>
    <name evidence="12" type="ORF">O9H85_17485</name>
</gene>